<dbReference type="RefSeq" id="WP_059314442.1">
    <property type="nucleotide sequence ID" value="NZ_CP013987.1"/>
</dbReference>
<feature type="transmembrane region" description="Helical" evidence="1">
    <location>
        <begin position="52"/>
        <end position="69"/>
    </location>
</feature>
<dbReference type="EMBL" id="CP013987">
    <property type="protein sequence ID" value="ALZ84242.1"/>
    <property type="molecule type" value="Genomic_DNA"/>
</dbReference>
<evidence type="ECO:0008006" key="4">
    <source>
        <dbReference type="Google" id="ProtNLM"/>
    </source>
</evidence>
<keyword evidence="1" id="KW-0812">Transmembrane</keyword>
<evidence type="ECO:0000256" key="1">
    <source>
        <dbReference type="SAM" id="Phobius"/>
    </source>
</evidence>
<evidence type="ECO:0000313" key="2">
    <source>
        <dbReference type="EMBL" id="ALZ84242.1"/>
    </source>
</evidence>
<dbReference type="AlphaFoldDB" id="A0A0U4WGA0"/>
<name>A0A0U4WGA0_9PSED</name>
<dbReference type="KEGG" id="por:APT59_08495"/>
<evidence type="ECO:0000313" key="3">
    <source>
        <dbReference type="Proteomes" id="UP000064137"/>
    </source>
</evidence>
<feature type="transmembrane region" description="Helical" evidence="1">
    <location>
        <begin position="23"/>
        <end position="46"/>
    </location>
</feature>
<accession>A0A0U4WGA0</accession>
<dbReference type="OrthoDB" id="7032327at2"/>
<sequence length="88" mass="9953">MSDEYENPFCHPQQGQRPELNEMAVAVAATIVIWALATLVVVIAGYHGSRPTNAVNLATVLAGIAGFIGRRWQLERRYRATNRRRLRY</sequence>
<reference evidence="2 3" key="1">
    <citation type="submission" date="2016-01" db="EMBL/GenBank/DDBJ databases">
        <title>Annotation of Pseudomonas oryzihabitans USDA-ARS-USMARC-56511.</title>
        <authorList>
            <person name="Harhay G.P."/>
            <person name="Harhay D.M."/>
            <person name="Smith T.P.L."/>
            <person name="Bono J.L."/>
            <person name="Heaton M.P."/>
            <person name="Clawson M.L."/>
            <person name="Chitko-Mckown C.G."/>
            <person name="Capik S.F."/>
            <person name="DeDonder K.D."/>
            <person name="Apley M.D."/>
            <person name="Lubbers B.V."/>
            <person name="White B.J."/>
            <person name="Larson R.L."/>
        </authorList>
    </citation>
    <scope>NUCLEOTIDE SEQUENCE [LARGE SCALE GENOMIC DNA]</scope>
    <source>
        <strain evidence="2 3">USDA-ARS-USMARC-56511</strain>
    </source>
</reference>
<dbReference type="Proteomes" id="UP000064137">
    <property type="component" value="Chromosome"/>
</dbReference>
<protein>
    <recommendedName>
        <fullName evidence="4">DUF2530 domain-containing protein</fullName>
    </recommendedName>
</protein>
<proteinExistence type="predicted"/>
<keyword evidence="1" id="KW-1133">Transmembrane helix</keyword>
<gene>
    <name evidence="2" type="ORF">APT59_08495</name>
</gene>
<keyword evidence="1" id="KW-0472">Membrane</keyword>
<organism evidence="2 3">
    <name type="scientific">Pseudomonas oryzihabitans</name>
    <dbReference type="NCBI Taxonomy" id="47885"/>
    <lineage>
        <taxon>Bacteria</taxon>
        <taxon>Pseudomonadati</taxon>
        <taxon>Pseudomonadota</taxon>
        <taxon>Gammaproteobacteria</taxon>
        <taxon>Pseudomonadales</taxon>
        <taxon>Pseudomonadaceae</taxon>
        <taxon>Pseudomonas</taxon>
    </lineage>
</organism>